<dbReference type="Proteomes" id="UP000183986">
    <property type="component" value="Unassembled WGS sequence"/>
</dbReference>
<keyword evidence="2" id="KW-1185">Reference proteome</keyword>
<protein>
    <submittedName>
        <fullName evidence="1">Uncharacterized protein</fullName>
    </submittedName>
</protein>
<gene>
    <name evidence="1" type="ORF">BEE62_07540</name>
</gene>
<reference evidence="1" key="1">
    <citation type="submission" date="2016-11" db="EMBL/GenBank/DDBJ databases">
        <title>Draft Genome Sequence of Marinobacter hydrocarbonoclasticus strain STW2, a polyaromatic aromatic hydrocarbon degrading and denitrifying bacterium from rhizosphere of Seagrass Enhalus acodoides.</title>
        <authorList>
            <person name="Ling J."/>
            <person name="Dong J."/>
        </authorList>
    </citation>
    <scope>NUCLEOTIDE SEQUENCE [LARGE SCALE GENOMIC DNA]</scope>
    <source>
        <strain evidence="1">STW2</strain>
    </source>
</reference>
<name>A0A1M2UXD1_MARNT</name>
<organism evidence="1 2">
    <name type="scientific">Marinobacter nauticus</name>
    <name type="common">Marinobacter hydrocarbonoclasticus</name>
    <name type="synonym">Marinobacter aquaeolei</name>
    <dbReference type="NCBI Taxonomy" id="2743"/>
    <lineage>
        <taxon>Bacteria</taxon>
        <taxon>Pseudomonadati</taxon>
        <taxon>Pseudomonadota</taxon>
        <taxon>Gammaproteobacteria</taxon>
        <taxon>Pseudomonadales</taxon>
        <taxon>Marinobacteraceae</taxon>
        <taxon>Marinobacter</taxon>
    </lineage>
</organism>
<comment type="caution">
    <text evidence="1">The sequence shown here is derived from an EMBL/GenBank/DDBJ whole genome shotgun (WGS) entry which is preliminary data.</text>
</comment>
<dbReference type="EMBL" id="MPKY01000001">
    <property type="protein sequence ID" value="OJS99957.1"/>
    <property type="molecule type" value="Genomic_DNA"/>
</dbReference>
<evidence type="ECO:0000313" key="2">
    <source>
        <dbReference type="Proteomes" id="UP000183986"/>
    </source>
</evidence>
<dbReference type="AlphaFoldDB" id="A0A1M2UXD1"/>
<evidence type="ECO:0000313" key="1">
    <source>
        <dbReference type="EMBL" id="OJS99957.1"/>
    </source>
</evidence>
<sequence>MVTLTETSESALKILMILACLLILNTDAWAHDVFITSEAEQNYHGKFEANALKRMIEGGALTSALTERDLALPEAHQLLREMARLSSVCNILGVRLYEDKYRNRMAQLITDGSSVEEIQNGIEDFLRNEVRSGEVTKNTPFEPIREGLEFIQSCLEAVKAPPVGPKTSIIKTLDIPRGYALDAESGKIYHLGNVVYESPQETRWRFSCLETEGVLSRDQGTVGVSGSQRMFPTMCDYDRSAYYGDAIKYAAWVAPQNGLVTFILSDGPGGSAANISYKLLTFDEGAFVSESKPLPSGEYFRALITQKCSALFNEYTPSQYVTLGGECSDMKSLVRSN</sequence>
<accession>A0A1M2UXD1</accession>
<proteinExistence type="predicted"/>